<accession>A0A0E9Q073</accession>
<name>A0A0E9Q073_ANGAN</name>
<reference evidence="1" key="2">
    <citation type="journal article" date="2015" name="Fish Shellfish Immunol.">
        <title>Early steps in the European eel (Anguilla anguilla)-Vibrio vulnificus interaction in the gills: Role of the RtxA13 toxin.</title>
        <authorList>
            <person name="Callol A."/>
            <person name="Pajuelo D."/>
            <person name="Ebbesson L."/>
            <person name="Teles M."/>
            <person name="MacKenzie S."/>
            <person name="Amaro C."/>
        </authorList>
    </citation>
    <scope>NUCLEOTIDE SEQUENCE</scope>
</reference>
<dbReference type="EMBL" id="GBXM01099049">
    <property type="protein sequence ID" value="JAH09528.1"/>
    <property type="molecule type" value="Transcribed_RNA"/>
</dbReference>
<sequence>MSLGRIPQTPTISAP</sequence>
<evidence type="ECO:0000313" key="1">
    <source>
        <dbReference type="EMBL" id="JAH09528.1"/>
    </source>
</evidence>
<reference evidence="1" key="1">
    <citation type="submission" date="2014-11" db="EMBL/GenBank/DDBJ databases">
        <authorList>
            <person name="Amaro Gonzalez C."/>
        </authorList>
    </citation>
    <scope>NUCLEOTIDE SEQUENCE</scope>
</reference>
<proteinExistence type="predicted"/>
<organism evidence="1">
    <name type="scientific">Anguilla anguilla</name>
    <name type="common">European freshwater eel</name>
    <name type="synonym">Muraena anguilla</name>
    <dbReference type="NCBI Taxonomy" id="7936"/>
    <lineage>
        <taxon>Eukaryota</taxon>
        <taxon>Metazoa</taxon>
        <taxon>Chordata</taxon>
        <taxon>Craniata</taxon>
        <taxon>Vertebrata</taxon>
        <taxon>Euteleostomi</taxon>
        <taxon>Actinopterygii</taxon>
        <taxon>Neopterygii</taxon>
        <taxon>Teleostei</taxon>
        <taxon>Anguilliformes</taxon>
        <taxon>Anguillidae</taxon>
        <taxon>Anguilla</taxon>
    </lineage>
</organism>
<protein>
    <submittedName>
        <fullName evidence="1">Uncharacterized protein</fullName>
    </submittedName>
</protein>